<dbReference type="Proteomes" id="UP000317691">
    <property type="component" value="Unassembled WGS sequence"/>
</dbReference>
<sequence length="162" mass="18307">MPDLSRQFISDSRAFLTEDYMPKIERCLAQLTPEQVWSRSNDPSNSIGNLLLHLTGSSRYWAVEVIGGEPIGRVRQAEFDRRGPVSPEKLMSDLRAAMSEVDRHLAGLSGEALLELRATRDEKLTVLWCVYHLVEHFSMHTGQILSMTKAFVGELRPAPELK</sequence>
<dbReference type="InterPro" id="IPR034660">
    <property type="entry name" value="DinB/YfiT-like"/>
</dbReference>
<dbReference type="EMBL" id="VBOZ01000013">
    <property type="protein sequence ID" value="TMQ65420.1"/>
    <property type="molecule type" value="Genomic_DNA"/>
</dbReference>
<evidence type="ECO:0000313" key="1">
    <source>
        <dbReference type="EMBL" id="TMQ65420.1"/>
    </source>
</evidence>
<dbReference type="InterPro" id="IPR007061">
    <property type="entry name" value="MST-like"/>
</dbReference>
<dbReference type="SUPFAM" id="SSF109854">
    <property type="entry name" value="DinB/YfiT-like putative metalloenzymes"/>
    <property type="match status" value="1"/>
</dbReference>
<dbReference type="AlphaFoldDB" id="A0A538TPA0"/>
<gene>
    <name evidence="1" type="ORF">E6K79_05035</name>
</gene>
<dbReference type="Pfam" id="PF04978">
    <property type="entry name" value="MST"/>
    <property type="match status" value="1"/>
</dbReference>
<proteinExistence type="predicted"/>
<comment type="caution">
    <text evidence="1">The sequence shown here is derived from an EMBL/GenBank/DDBJ whole genome shotgun (WGS) entry which is preliminary data.</text>
</comment>
<evidence type="ECO:0000313" key="2">
    <source>
        <dbReference type="Proteomes" id="UP000317691"/>
    </source>
</evidence>
<protein>
    <submittedName>
        <fullName evidence="1">DUF664 domain-containing protein</fullName>
    </submittedName>
</protein>
<name>A0A538TPA0_UNCEI</name>
<reference evidence="1 2" key="1">
    <citation type="journal article" date="2019" name="Nat. Microbiol.">
        <title>Mediterranean grassland soil C-N compound turnover is dependent on rainfall and depth, and is mediated by genomically divergent microorganisms.</title>
        <authorList>
            <person name="Diamond S."/>
            <person name="Andeer P.F."/>
            <person name="Li Z."/>
            <person name="Crits-Christoph A."/>
            <person name="Burstein D."/>
            <person name="Anantharaman K."/>
            <person name="Lane K.R."/>
            <person name="Thomas B.C."/>
            <person name="Pan C."/>
            <person name="Northen T.R."/>
            <person name="Banfield J.F."/>
        </authorList>
    </citation>
    <scope>NUCLEOTIDE SEQUENCE [LARGE SCALE GENOMIC DNA]</scope>
    <source>
        <strain evidence="1">WS_9</strain>
    </source>
</reference>
<dbReference type="Gene3D" id="1.20.120.450">
    <property type="entry name" value="dinb family like domain"/>
    <property type="match status" value="1"/>
</dbReference>
<accession>A0A538TPA0</accession>
<organism evidence="1 2">
    <name type="scientific">Eiseniibacteriota bacterium</name>
    <dbReference type="NCBI Taxonomy" id="2212470"/>
    <lineage>
        <taxon>Bacteria</taxon>
        <taxon>Candidatus Eiseniibacteriota</taxon>
    </lineage>
</organism>